<sequence length="965" mass="110870">MADPRYRYSGHSGRRSPTYNPARASLPANVGYNSHYTGDVHAVPTARYDATVPRRAHEHKANPPTATITTYNITKDPVARSTSRTGTGRHRSSTIDAAPPVKPIIVTTNHHSRPHGSSSHTSSSARATSPSRDPYRSSEETYYAQPASSIRARSQHRHSHSYSQSATLGDEFYRLRERVGGDDRLRAPVRAGTVPFGHSRPHSTVYANTANTGTTAVADYEDEGYEYTKPSDLARYDLDHGRDQRRSRRDSVDRPYYRPHVNVSSDTARYDARSRAKPPTSAAIDRFNRAAASGIYDRPSVTMPSLPVVPAPPPVEAVRRPAPVEGTRSPSVEPRVSRPRPVSLYQETPARMSHADDLYRSRDDERIPRDRREREEGYRDDNIAARGFGLRTDTFEQPIRPASAITHRDFDDRRARRDVADREPKRRSDESLDRTRAHERRPIDEPRPRVEGSRDRRESVSRRNSISRAREKVATGLSVAAAAMGLAATKADDDRTSPKRRESDDEKEAAASHPADKYKPRDSVLEHKPSLREDPIVVEQRREARREEPRRDEVRREEPRRDEARREPRREEARRDEPRKDEARRDEPRREEPRKERPEPRSGSRERDLERERERDSEREQREREKETDRERDQRDRELEREREHERHRRESDARLGGMPPDRRDGSPTPDASENAARRRHRPAAAFNPTDTKGLMDLKAELAAIDGQDRLTEKSAARATPSDKDTGVSASSHRADVPSESREPSPRGRDAGPSREDKQVRVLSPPRDKGDQKPIKGILKQPKVKFPEDNHPIREGVAPHKDDKTKKDVPPGARWTRIHRKMVNPEALTIGKERFEVRDNFVIVLRVLSKDEVQAYAVATQQLRARRNQEAENGVEHERLSDEERNRSDEERQRRHRHRREHGDDEYQRERDAEGRNRRHRHGSDSDETEIRPKAIEYDGGSSSSHHHVRPQRDYESVASSDDRR</sequence>
<feature type="region of interest" description="Disordered" evidence="1">
    <location>
        <begin position="319"/>
        <end position="812"/>
    </location>
</feature>
<feature type="region of interest" description="Disordered" evidence="1">
    <location>
        <begin position="54"/>
        <end position="164"/>
    </location>
</feature>
<feature type="compositionally biased region" description="Basic and acidic residues" evidence="1">
    <location>
        <begin position="490"/>
        <end position="654"/>
    </location>
</feature>
<feature type="compositionally biased region" description="Low complexity" evidence="1">
    <location>
        <begin position="115"/>
        <end position="131"/>
    </location>
</feature>
<dbReference type="Proteomes" id="UP001295740">
    <property type="component" value="Unassembled WGS sequence"/>
</dbReference>
<keyword evidence="4" id="KW-1185">Reference proteome</keyword>
<accession>A0AAI8YGN9</accession>
<proteinExistence type="predicted"/>
<dbReference type="EMBL" id="CAUWAG010000006">
    <property type="protein sequence ID" value="CAJ2504066.1"/>
    <property type="molecule type" value="Genomic_DNA"/>
</dbReference>
<feature type="region of interest" description="Disordered" evidence="1">
    <location>
        <begin position="865"/>
        <end position="965"/>
    </location>
</feature>
<feature type="compositionally biased region" description="Low complexity" evidence="1">
    <location>
        <begin position="320"/>
        <end position="343"/>
    </location>
</feature>
<reference evidence="3" key="1">
    <citation type="submission" date="2023-10" db="EMBL/GenBank/DDBJ databases">
        <authorList>
            <person name="Hackl T."/>
        </authorList>
    </citation>
    <scope>NUCLEOTIDE SEQUENCE</scope>
</reference>
<gene>
    <name evidence="3" type="ORF">KHLLAP_LOCUS4534</name>
</gene>
<dbReference type="Pfam" id="PF26118">
    <property type="entry name" value="DUF8035"/>
    <property type="match status" value="1"/>
</dbReference>
<organism evidence="3 4">
    <name type="scientific">Anthostomella pinea</name>
    <dbReference type="NCBI Taxonomy" id="933095"/>
    <lineage>
        <taxon>Eukaryota</taxon>
        <taxon>Fungi</taxon>
        <taxon>Dikarya</taxon>
        <taxon>Ascomycota</taxon>
        <taxon>Pezizomycotina</taxon>
        <taxon>Sordariomycetes</taxon>
        <taxon>Xylariomycetidae</taxon>
        <taxon>Xylariales</taxon>
        <taxon>Xylariaceae</taxon>
        <taxon>Anthostomella</taxon>
    </lineage>
</organism>
<feature type="region of interest" description="Disordered" evidence="1">
    <location>
        <begin position="231"/>
        <end position="282"/>
    </location>
</feature>
<dbReference type="PANTHER" id="PTHR42081:SF1">
    <property type="entry name" value="ZINC FINGER PROTEIN DHHC DOMAIN CONTAINING PROTEIN"/>
    <property type="match status" value="1"/>
</dbReference>
<protein>
    <submittedName>
        <fullName evidence="3">Uu.00g114600.m01.CDS01</fullName>
    </submittedName>
</protein>
<dbReference type="PANTHER" id="PTHR42081">
    <property type="entry name" value="ZINC FINGER PROTEIN DHHC DOMAIN CONTAINING PROTEIN"/>
    <property type="match status" value="1"/>
</dbReference>
<evidence type="ECO:0000259" key="2">
    <source>
        <dbReference type="Pfam" id="PF26118"/>
    </source>
</evidence>
<comment type="caution">
    <text evidence="3">The sequence shown here is derived from an EMBL/GenBank/DDBJ whole genome shotgun (WGS) entry which is preliminary data.</text>
</comment>
<feature type="compositionally biased region" description="Basic and acidic residues" evidence="1">
    <location>
        <begin position="707"/>
        <end position="726"/>
    </location>
</feature>
<feature type="compositionally biased region" description="Basic and acidic residues" evidence="1">
    <location>
        <begin position="901"/>
        <end position="916"/>
    </location>
</feature>
<feature type="domain" description="DUF8035" evidence="2">
    <location>
        <begin position="813"/>
        <end position="866"/>
    </location>
</feature>
<feature type="region of interest" description="Disordered" evidence="1">
    <location>
        <begin position="1"/>
        <end position="24"/>
    </location>
</feature>
<evidence type="ECO:0000313" key="4">
    <source>
        <dbReference type="Proteomes" id="UP001295740"/>
    </source>
</evidence>
<feature type="compositionally biased region" description="Basic and acidic residues" evidence="1">
    <location>
        <begin position="232"/>
        <end position="256"/>
    </location>
</feature>
<name>A0AAI8YGN9_9PEZI</name>
<evidence type="ECO:0000313" key="3">
    <source>
        <dbReference type="EMBL" id="CAJ2504066.1"/>
    </source>
</evidence>
<feature type="compositionally biased region" description="Polar residues" evidence="1">
    <location>
        <begin position="64"/>
        <end position="73"/>
    </location>
</feature>
<feature type="compositionally biased region" description="Basic and acidic residues" evidence="1">
    <location>
        <begin position="867"/>
        <end position="893"/>
    </location>
</feature>
<feature type="compositionally biased region" description="Low complexity" evidence="1">
    <location>
        <begin position="480"/>
        <end position="489"/>
    </location>
</feature>
<feature type="compositionally biased region" description="Basic and acidic residues" evidence="1">
    <location>
        <begin position="733"/>
        <end position="774"/>
    </location>
</feature>
<feature type="compositionally biased region" description="Basic and acidic residues" evidence="1">
    <location>
        <begin position="923"/>
        <end position="937"/>
    </location>
</feature>
<feature type="compositionally biased region" description="Basic and acidic residues" evidence="1">
    <location>
        <begin position="951"/>
        <end position="965"/>
    </location>
</feature>
<feature type="compositionally biased region" description="Basic and acidic residues" evidence="1">
    <location>
        <begin position="785"/>
        <end position="809"/>
    </location>
</feature>
<dbReference type="InterPro" id="IPR058348">
    <property type="entry name" value="DUF8035"/>
</dbReference>
<feature type="compositionally biased region" description="Basic and acidic residues" evidence="1">
    <location>
        <begin position="353"/>
        <end position="383"/>
    </location>
</feature>
<feature type="compositionally biased region" description="Basic and acidic residues" evidence="1">
    <location>
        <begin position="406"/>
        <end position="461"/>
    </location>
</feature>
<evidence type="ECO:0000256" key="1">
    <source>
        <dbReference type="SAM" id="MobiDB-lite"/>
    </source>
</evidence>
<dbReference type="AlphaFoldDB" id="A0AAI8YGN9"/>